<dbReference type="PANTHER" id="PTHR15034:SF5">
    <property type="entry name" value="DEATH DOMAIN-CONTAINING PROTEIN CRADD"/>
    <property type="match status" value="1"/>
</dbReference>
<dbReference type="OMA" id="RVYLCET"/>
<reference evidence="2 4" key="2">
    <citation type="journal article" date="2013" name="Nature">
        <title>Insights into bilaterian evolution from three spiralian genomes.</title>
        <authorList>
            <person name="Simakov O."/>
            <person name="Marletaz F."/>
            <person name="Cho S.J."/>
            <person name="Edsinger-Gonzales E."/>
            <person name="Havlak P."/>
            <person name="Hellsten U."/>
            <person name="Kuo D.H."/>
            <person name="Larsson T."/>
            <person name="Lv J."/>
            <person name="Arendt D."/>
            <person name="Savage R."/>
            <person name="Osoegawa K."/>
            <person name="de Jong P."/>
            <person name="Grimwood J."/>
            <person name="Chapman J.A."/>
            <person name="Shapiro H."/>
            <person name="Aerts A."/>
            <person name="Otillar R.P."/>
            <person name="Terry A.Y."/>
            <person name="Boore J.L."/>
            <person name="Grigoriev I.V."/>
            <person name="Lindberg D.R."/>
            <person name="Seaver E.C."/>
            <person name="Weisblat D.A."/>
            <person name="Putnam N.H."/>
            <person name="Rokhsar D.S."/>
        </authorList>
    </citation>
    <scope>NUCLEOTIDE SEQUENCE</scope>
    <source>
        <strain evidence="2 4">I ESC-2004</strain>
    </source>
</reference>
<keyword evidence="4" id="KW-1185">Reference proteome</keyword>
<dbReference type="OrthoDB" id="5984934at2759"/>
<dbReference type="InterPro" id="IPR037939">
    <property type="entry name" value="CRADD"/>
</dbReference>
<dbReference type="GO" id="GO:0070513">
    <property type="term" value="F:death domain binding"/>
    <property type="evidence" value="ECO:0007669"/>
    <property type="project" value="InterPro"/>
</dbReference>
<dbReference type="Proteomes" id="UP000014760">
    <property type="component" value="Unassembled WGS sequence"/>
</dbReference>
<dbReference type="Gene3D" id="1.10.533.10">
    <property type="entry name" value="Death Domain, Fas"/>
    <property type="match status" value="1"/>
</dbReference>
<dbReference type="PROSITE" id="PS50209">
    <property type="entry name" value="CARD"/>
    <property type="match status" value="1"/>
</dbReference>
<evidence type="ECO:0000313" key="3">
    <source>
        <dbReference type="EnsemblMetazoa" id="CapteP78883"/>
    </source>
</evidence>
<feature type="non-terminal residue" evidence="2">
    <location>
        <position position="1"/>
    </location>
</feature>
<proteinExistence type="predicted"/>
<dbReference type="GO" id="GO:0042981">
    <property type="term" value="P:regulation of apoptotic process"/>
    <property type="evidence" value="ECO:0007669"/>
    <property type="project" value="InterPro"/>
</dbReference>
<reference evidence="3" key="3">
    <citation type="submission" date="2015-06" db="UniProtKB">
        <authorList>
            <consortium name="EnsemblMetazoa"/>
        </authorList>
    </citation>
    <scope>IDENTIFICATION</scope>
</reference>
<feature type="domain" description="CARD" evidence="1">
    <location>
        <begin position="1"/>
        <end position="82"/>
    </location>
</feature>
<dbReference type="PANTHER" id="PTHR15034">
    <property type="entry name" value="DEATH DOMAIN-CONTAINING PROTEIN CRADD"/>
    <property type="match status" value="1"/>
</dbReference>
<evidence type="ECO:0000313" key="4">
    <source>
        <dbReference type="Proteomes" id="UP000014760"/>
    </source>
</evidence>
<dbReference type="EnsemblMetazoa" id="CapteT78883">
    <property type="protein sequence ID" value="CapteP78883"/>
    <property type="gene ID" value="CapteG78883"/>
</dbReference>
<evidence type="ECO:0000259" key="1">
    <source>
        <dbReference type="PROSITE" id="PS50209"/>
    </source>
</evidence>
<dbReference type="AlphaFoldDB" id="R7T5Y7"/>
<dbReference type="Pfam" id="PF00619">
    <property type="entry name" value="CARD"/>
    <property type="match status" value="1"/>
</dbReference>
<feature type="non-terminal residue" evidence="2">
    <location>
        <position position="88"/>
    </location>
</feature>
<protein>
    <recommendedName>
        <fullName evidence="1">CARD domain-containing protein</fullName>
    </recommendedName>
</protein>
<dbReference type="SUPFAM" id="SSF47986">
    <property type="entry name" value="DEATH domain"/>
    <property type="match status" value="1"/>
</dbReference>
<dbReference type="SMART" id="SM00114">
    <property type="entry name" value="CARD"/>
    <property type="match status" value="1"/>
</dbReference>
<organism evidence="2">
    <name type="scientific">Capitella teleta</name>
    <name type="common">Polychaete worm</name>
    <dbReference type="NCBI Taxonomy" id="283909"/>
    <lineage>
        <taxon>Eukaryota</taxon>
        <taxon>Metazoa</taxon>
        <taxon>Spiralia</taxon>
        <taxon>Lophotrochozoa</taxon>
        <taxon>Annelida</taxon>
        <taxon>Polychaeta</taxon>
        <taxon>Sedentaria</taxon>
        <taxon>Scolecida</taxon>
        <taxon>Capitellidae</taxon>
        <taxon>Capitella</taxon>
    </lineage>
</organism>
<dbReference type="GO" id="GO:0002020">
    <property type="term" value="F:protease binding"/>
    <property type="evidence" value="ECO:0007669"/>
    <property type="project" value="InterPro"/>
</dbReference>
<name>R7T5Y7_CAPTE</name>
<dbReference type="EMBL" id="KB311748">
    <property type="protein sequence ID" value="ELT88648.1"/>
    <property type="molecule type" value="Genomic_DNA"/>
</dbReference>
<gene>
    <name evidence="2" type="ORF">CAPTEDRAFT_78883</name>
</gene>
<dbReference type="InterPro" id="IPR011029">
    <property type="entry name" value="DEATH-like_dom_sf"/>
</dbReference>
<dbReference type="CDD" id="cd01671">
    <property type="entry name" value="CARD"/>
    <property type="match status" value="1"/>
</dbReference>
<accession>R7T5Y7</accession>
<evidence type="ECO:0000313" key="2">
    <source>
        <dbReference type="EMBL" id="ELT88648.1"/>
    </source>
</evidence>
<reference evidence="4" key="1">
    <citation type="submission" date="2012-12" db="EMBL/GenBank/DDBJ databases">
        <authorList>
            <person name="Hellsten U."/>
            <person name="Grimwood J."/>
            <person name="Chapman J.A."/>
            <person name="Shapiro H."/>
            <person name="Aerts A."/>
            <person name="Otillar R.P."/>
            <person name="Terry A.Y."/>
            <person name="Boore J.L."/>
            <person name="Simakov O."/>
            <person name="Marletaz F."/>
            <person name="Cho S.-J."/>
            <person name="Edsinger-Gonzales E."/>
            <person name="Havlak P."/>
            <person name="Kuo D.-H."/>
            <person name="Larsson T."/>
            <person name="Lv J."/>
            <person name="Arendt D."/>
            <person name="Savage R."/>
            <person name="Osoegawa K."/>
            <person name="de Jong P."/>
            <person name="Lindberg D.R."/>
            <person name="Seaver E.C."/>
            <person name="Weisblat D.A."/>
            <person name="Putnam N.H."/>
            <person name="Grigoriev I.V."/>
            <person name="Rokhsar D.S."/>
        </authorList>
    </citation>
    <scope>NUCLEOTIDE SEQUENCE</scope>
    <source>
        <strain evidence="4">I ESC-2004</strain>
    </source>
</reference>
<dbReference type="EMBL" id="AMQN01015261">
    <property type="status" value="NOT_ANNOTATED_CDS"/>
    <property type="molecule type" value="Genomic_DNA"/>
</dbReference>
<sequence>LEINLVALTRDLDPSDIYDELIAGSVLTFDDVERIEKRDTRRDRTMELIRILLRKGPNAFQVLMNSLESNYPHLHDMLKEGLPSTEDI</sequence>
<dbReference type="HOGENOM" id="CLU_174928_0_0_1"/>
<dbReference type="InterPro" id="IPR001315">
    <property type="entry name" value="CARD"/>
</dbReference>